<proteinExistence type="predicted"/>
<feature type="transmembrane region" description="Helical" evidence="1">
    <location>
        <begin position="38"/>
        <end position="59"/>
    </location>
</feature>
<sequence>MKGKFKHIVYMLLALSMLLYALPHISFGSNFTWADLFGAVWAAFALLVIGAHLHFLLGVNEETAQQLAKVRRAKIEGWQGRIAQDVKDSGSL</sequence>
<keyword evidence="3" id="KW-1185">Reference proteome</keyword>
<evidence type="ECO:0000313" key="3">
    <source>
        <dbReference type="Proteomes" id="UP001519273"/>
    </source>
</evidence>
<evidence type="ECO:0000256" key="1">
    <source>
        <dbReference type="SAM" id="Phobius"/>
    </source>
</evidence>
<accession>A0ABS4H5L0</accession>
<evidence type="ECO:0000313" key="2">
    <source>
        <dbReference type="EMBL" id="MBP1937820.1"/>
    </source>
</evidence>
<dbReference type="Proteomes" id="UP001519273">
    <property type="component" value="Unassembled WGS sequence"/>
</dbReference>
<gene>
    <name evidence="2" type="ORF">J2Z20_002735</name>
</gene>
<reference evidence="2 3" key="1">
    <citation type="submission" date="2021-03" db="EMBL/GenBank/DDBJ databases">
        <title>Genomic Encyclopedia of Type Strains, Phase IV (KMG-IV): sequencing the most valuable type-strain genomes for metagenomic binning, comparative biology and taxonomic classification.</title>
        <authorList>
            <person name="Goeker M."/>
        </authorList>
    </citation>
    <scope>NUCLEOTIDE SEQUENCE [LARGE SCALE GENOMIC DNA]</scope>
    <source>
        <strain evidence="2 3">DSM 23491</strain>
    </source>
</reference>
<keyword evidence="1" id="KW-1133">Transmembrane helix</keyword>
<keyword evidence="1" id="KW-0472">Membrane</keyword>
<keyword evidence="1" id="KW-0812">Transmembrane</keyword>
<organism evidence="2 3">
    <name type="scientific">Paenibacillus sediminis</name>
    <dbReference type="NCBI Taxonomy" id="664909"/>
    <lineage>
        <taxon>Bacteria</taxon>
        <taxon>Bacillati</taxon>
        <taxon>Bacillota</taxon>
        <taxon>Bacilli</taxon>
        <taxon>Bacillales</taxon>
        <taxon>Paenibacillaceae</taxon>
        <taxon>Paenibacillus</taxon>
    </lineage>
</organism>
<comment type="caution">
    <text evidence="2">The sequence shown here is derived from an EMBL/GenBank/DDBJ whole genome shotgun (WGS) entry which is preliminary data.</text>
</comment>
<protein>
    <submittedName>
        <fullName evidence="2">Uncharacterized protein</fullName>
    </submittedName>
</protein>
<dbReference type="EMBL" id="JAGGKP010000007">
    <property type="protein sequence ID" value="MBP1937820.1"/>
    <property type="molecule type" value="Genomic_DNA"/>
</dbReference>
<name>A0ABS4H5L0_9BACL</name>